<evidence type="ECO:0000313" key="12">
    <source>
        <dbReference type="Proteomes" id="UP000266091"/>
    </source>
</evidence>
<protein>
    <recommendedName>
        <fullName evidence="13">ABC transporter domain-containing protein</fullName>
    </recommendedName>
</protein>
<dbReference type="InterPro" id="IPR039421">
    <property type="entry name" value="Type_1_exporter"/>
</dbReference>
<dbReference type="FunFam" id="3.40.50.300:FF:000218">
    <property type="entry name" value="Multidrug ABC transporter ATP-binding protein"/>
    <property type="match status" value="1"/>
</dbReference>
<dbReference type="GO" id="GO:0005524">
    <property type="term" value="F:ATP binding"/>
    <property type="evidence" value="ECO:0007669"/>
    <property type="project" value="UniProtKB-KW"/>
</dbReference>
<keyword evidence="7 8" id="KW-0472">Membrane</keyword>
<keyword evidence="12" id="KW-1185">Reference proteome</keyword>
<reference evidence="11 12" key="1">
    <citation type="journal article" date="2018" name="Int. J. Syst. Evol. Microbiol.">
        <title>Mesosutterella multiformis gen. nov., sp. nov., a member of the family Sutterellaceae and Sutterella megalosphaeroides sp. nov., isolated from human faeces.</title>
        <authorList>
            <person name="Sakamoto M."/>
            <person name="Ikeyama N."/>
            <person name="Kunihiro T."/>
            <person name="Iino T."/>
            <person name="Yuki M."/>
            <person name="Ohkuma M."/>
        </authorList>
    </citation>
    <scope>NUCLEOTIDE SEQUENCE [LARGE SCALE GENOMIC DNA]</scope>
    <source>
        <strain evidence="11 12">4NBBH2</strain>
    </source>
</reference>
<evidence type="ECO:0000259" key="9">
    <source>
        <dbReference type="PROSITE" id="PS50893"/>
    </source>
</evidence>
<feature type="domain" description="ABC transmembrane type-1" evidence="10">
    <location>
        <begin position="1"/>
        <end position="118"/>
    </location>
</feature>
<dbReference type="Pfam" id="PF00664">
    <property type="entry name" value="ABC_membrane"/>
    <property type="match status" value="1"/>
</dbReference>
<dbReference type="InterPro" id="IPR011527">
    <property type="entry name" value="ABC1_TM_dom"/>
</dbReference>
<evidence type="ECO:0000256" key="8">
    <source>
        <dbReference type="SAM" id="Phobius"/>
    </source>
</evidence>
<dbReference type="InterPro" id="IPR036640">
    <property type="entry name" value="ABC1_TM_sf"/>
</dbReference>
<dbReference type="AlphaFoldDB" id="A0A388SBL7"/>
<feature type="transmembrane region" description="Helical" evidence="8">
    <location>
        <begin position="55"/>
        <end position="80"/>
    </location>
</feature>
<evidence type="ECO:0000313" key="11">
    <source>
        <dbReference type="EMBL" id="GBO92820.1"/>
    </source>
</evidence>
<keyword evidence="4" id="KW-0547">Nucleotide-binding</keyword>
<dbReference type="Gene3D" id="1.20.1560.10">
    <property type="entry name" value="ABC transporter type 1, transmembrane domain"/>
    <property type="match status" value="1"/>
</dbReference>
<evidence type="ECO:0000256" key="1">
    <source>
        <dbReference type="ARBA" id="ARBA00004651"/>
    </source>
</evidence>
<evidence type="ECO:0000256" key="7">
    <source>
        <dbReference type="ARBA" id="ARBA00023136"/>
    </source>
</evidence>
<gene>
    <name evidence="11" type="ORF">MESMUL_01740</name>
</gene>
<dbReference type="SUPFAM" id="SSF90123">
    <property type="entry name" value="ABC transporter transmembrane region"/>
    <property type="match status" value="1"/>
</dbReference>
<dbReference type="Gene3D" id="3.40.50.300">
    <property type="entry name" value="P-loop containing nucleotide triphosphate hydrolases"/>
    <property type="match status" value="1"/>
</dbReference>
<evidence type="ECO:0000259" key="10">
    <source>
        <dbReference type="PROSITE" id="PS50929"/>
    </source>
</evidence>
<dbReference type="GO" id="GO:0005886">
    <property type="term" value="C:plasma membrane"/>
    <property type="evidence" value="ECO:0007669"/>
    <property type="project" value="UniProtKB-SubCell"/>
</dbReference>
<dbReference type="SUPFAM" id="SSF52540">
    <property type="entry name" value="P-loop containing nucleoside triphosphate hydrolases"/>
    <property type="match status" value="1"/>
</dbReference>
<dbReference type="PANTHER" id="PTHR43394">
    <property type="entry name" value="ATP-DEPENDENT PERMEASE MDL1, MITOCHONDRIAL"/>
    <property type="match status" value="1"/>
</dbReference>
<evidence type="ECO:0008006" key="13">
    <source>
        <dbReference type="Google" id="ProtNLM"/>
    </source>
</evidence>
<dbReference type="InterPro" id="IPR003593">
    <property type="entry name" value="AAA+_ATPase"/>
</dbReference>
<keyword evidence="6 8" id="KW-1133">Transmembrane helix</keyword>
<dbReference type="Proteomes" id="UP000266091">
    <property type="component" value="Unassembled WGS sequence"/>
</dbReference>
<keyword evidence="5" id="KW-0067">ATP-binding</keyword>
<organism evidence="11 12">
    <name type="scientific">Mesosutterella multiformis</name>
    <dbReference type="NCBI Taxonomy" id="2259133"/>
    <lineage>
        <taxon>Bacteria</taxon>
        <taxon>Pseudomonadati</taxon>
        <taxon>Pseudomonadota</taxon>
        <taxon>Betaproteobacteria</taxon>
        <taxon>Burkholderiales</taxon>
        <taxon>Sutterellaceae</taxon>
        <taxon>Mesosutterella</taxon>
    </lineage>
</organism>
<dbReference type="InterPro" id="IPR027417">
    <property type="entry name" value="P-loop_NTPase"/>
</dbReference>
<keyword evidence="2" id="KW-1003">Cell membrane</keyword>
<name>A0A388SBL7_9BURK</name>
<dbReference type="Pfam" id="PF00005">
    <property type="entry name" value="ABC_tran"/>
    <property type="match status" value="1"/>
</dbReference>
<dbReference type="EMBL" id="BGZJ01000001">
    <property type="protein sequence ID" value="GBO92820.1"/>
    <property type="molecule type" value="Genomic_DNA"/>
</dbReference>
<dbReference type="GO" id="GO:0015421">
    <property type="term" value="F:ABC-type oligopeptide transporter activity"/>
    <property type="evidence" value="ECO:0007669"/>
    <property type="project" value="TreeGrafter"/>
</dbReference>
<dbReference type="GO" id="GO:0016887">
    <property type="term" value="F:ATP hydrolysis activity"/>
    <property type="evidence" value="ECO:0007669"/>
    <property type="project" value="InterPro"/>
</dbReference>
<comment type="subcellular location">
    <subcellularLocation>
        <location evidence="1">Cell membrane</location>
        <topology evidence="1">Multi-pass membrane protein</topology>
    </subcellularLocation>
</comment>
<evidence type="ECO:0000256" key="5">
    <source>
        <dbReference type="ARBA" id="ARBA00022840"/>
    </source>
</evidence>
<accession>A0A388SBL7</accession>
<evidence type="ECO:0000256" key="6">
    <source>
        <dbReference type="ARBA" id="ARBA00022989"/>
    </source>
</evidence>
<evidence type="ECO:0000256" key="3">
    <source>
        <dbReference type="ARBA" id="ARBA00022692"/>
    </source>
</evidence>
<sequence>MASCQESFASILSRVKEVYEAHRLIKISNTYKAEYDRFSHINNEIYKMMVRMTKITTLGTPASQVLCMIGIAVVLTFAVFQMQNGALDRGQFVTFLAALLLLIPPVKNLAGMNTGFIMIRIAADSIFATLDEKEEEDRGKTELEYCSGQVIFDHVSLRYPNSERDAVHNFNLTVNPGDSVALVGFSGSGKTSLVNMIPRFWNPTSGRILIDGYDTRDITLKSLRKQIAIVSQDVILFDDTIRNNIAYGVPNASEEQINKAIDDAALREFIDALPKGLETPVGEAGNFLSGGQKQRISIARAILKDAPILILDEATSALDSISETHIKNALAKLMKGRTVFIVAHRLSTVSGATTIVAMAEGEVKEVGTRDELMKKGGLFANLCHLQSLHVLETE</sequence>
<dbReference type="SMART" id="SM00382">
    <property type="entry name" value="AAA"/>
    <property type="match status" value="1"/>
</dbReference>
<dbReference type="PANTHER" id="PTHR43394:SF1">
    <property type="entry name" value="ATP-BINDING CASSETTE SUB-FAMILY B MEMBER 10, MITOCHONDRIAL"/>
    <property type="match status" value="1"/>
</dbReference>
<keyword evidence="3 8" id="KW-0812">Transmembrane</keyword>
<dbReference type="InterPro" id="IPR003439">
    <property type="entry name" value="ABC_transporter-like_ATP-bd"/>
</dbReference>
<dbReference type="PROSITE" id="PS00211">
    <property type="entry name" value="ABC_TRANSPORTER_1"/>
    <property type="match status" value="1"/>
</dbReference>
<feature type="transmembrane region" description="Helical" evidence="8">
    <location>
        <begin position="92"/>
        <end position="110"/>
    </location>
</feature>
<evidence type="ECO:0000256" key="4">
    <source>
        <dbReference type="ARBA" id="ARBA00022741"/>
    </source>
</evidence>
<feature type="domain" description="ABC transporter" evidence="9">
    <location>
        <begin position="150"/>
        <end position="385"/>
    </location>
</feature>
<evidence type="ECO:0000256" key="2">
    <source>
        <dbReference type="ARBA" id="ARBA00022475"/>
    </source>
</evidence>
<dbReference type="InterPro" id="IPR017871">
    <property type="entry name" value="ABC_transporter-like_CS"/>
</dbReference>
<dbReference type="PROSITE" id="PS50929">
    <property type="entry name" value="ABC_TM1F"/>
    <property type="match status" value="1"/>
</dbReference>
<proteinExistence type="predicted"/>
<dbReference type="PROSITE" id="PS50893">
    <property type="entry name" value="ABC_TRANSPORTER_2"/>
    <property type="match status" value="1"/>
</dbReference>
<comment type="caution">
    <text evidence="11">The sequence shown here is derived from an EMBL/GenBank/DDBJ whole genome shotgun (WGS) entry which is preliminary data.</text>
</comment>